<feature type="transmembrane region" description="Helical" evidence="6">
    <location>
        <begin position="243"/>
        <end position="261"/>
    </location>
</feature>
<evidence type="ECO:0000256" key="4">
    <source>
        <dbReference type="ARBA" id="ARBA00022989"/>
    </source>
</evidence>
<dbReference type="RefSeq" id="WP_170846720.1">
    <property type="nucleotide sequence ID" value="NZ_FOSZ01000003.1"/>
</dbReference>
<name>A0A1I4DP32_9RHOB</name>
<dbReference type="GO" id="GO:0016020">
    <property type="term" value="C:membrane"/>
    <property type="evidence" value="ECO:0007669"/>
    <property type="project" value="UniProtKB-SubCell"/>
</dbReference>
<dbReference type="STRING" id="1280847.SAMN04488036_103342"/>
<dbReference type="PANTHER" id="PTHR21716:SF64">
    <property type="entry name" value="AI-2 TRANSPORT PROTEIN TQSA"/>
    <property type="match status" value="1"/>
</dbReference>
<dbReference type="Proteomes" id="UP000198851">
    <property type="component" value="Unassembled WGS sequence"/>
</dbReference>
<comment type="subcellular location">
    <subcellularLocation>
        <location evidence="1">Membrane</location>
        <topology evidence="1">Multi-pass membrane protein</topology>
    </subcellularLocation>
</comment>
<protein>
    <submittedName>
        <fullName evidence="7">Predicted PurR-regulated permease PerM</fullName>
    </submittedName>
</protein>
<gene>
    <name evidence="7" type="ORF">SAMN04488036_103342</name>
</gene>
<proteinExistence type="inferred from homology"/>
<sequence>MKDQSVPLRISATSLAVLATIATGWFLNTAQAILVPIVLGALLAFLMHGISRELERIPYYSKLVPPWARMTITTIVLFIALTASVGFFARNLDPVVRAIPTYAESLSVLASDTAARFDYELEVTWRSLDKLLFENIDLQSVIRIALNSVSYSAGYLALVFLYAVLFLIERDSISIKIAAIVPVAENRKNVWRTIDLITDQIGTYFTTKTLINVVLGVICYAIFKLFGIEFAAFFAVTTAIFNYIPYVGSWIAMALPMLFAIGQMGLSWNVFWLFSALGAAQFGIGYFWEPRLMGRSMNLSPVIVMVSLAAWTAVWGLIGAILSVILTSGIMTILSFFEATRPLAIMLTNNGDVPDWRELSEDQDAEA</sequence>
<evidence type="ECO:0000256" key="6">
    <source>
        <dbReference type="SAM" id="Phobius"/>
    </source>
</evidence>
<evidence type="ECO:0000256" key="2">
    <source>
        <dbReference type="ARBA" id="ARBA00009773"/>
    </source>
</evidence>
<dbReference type="PANTHER" id="PTHR21716">
    <property type="entry name" value="TRANSMEMBRANE PROTEIN"/>
    <property type="match status" value="1"/>
</dbReference>
<feature type="transmembrane region" description="Helical" evidence="6">
    <location>
        <begin position="70"/>
        <end position="89"/>
    </location>
</feature>
<dbReference type="InterPro" id="IPR002549">
    <property type="entry name" value="AI-2E-like"/>
</dbReference>
<evidence type="ECO:0000256" key="5">
    <source>
        <dbReference type="ARBA" id="ARBA00023136"/>
    </source>
</evidence>
<feature type="transmembrane region" description="Helical" evidence="6">
    <location>
        <begin position="308"/>
        <end position="337"/>
    </location>
</feature>
<feature type="transmembrane region" description="Helical" evidence="6">
    <location>
        <begin position="268"/>
        <end position="288"/>
    </location>
</feature>
<keyword evidence="4 6" id="KW-1133">Transmembrane helix</keyword>
<organism evidence="7 8">
    <name type="scientific">Shimia haliotis</name>
    <dbReference type="NCBI Taxonomy" id="1280847"/>
    <lineage>
        <taxon>Bacteria</taxon>
        <taxon>Pseudomonadati</taxon>
        <taxon>Pseudomonadota</taxon>
        <taxon>Alphaproteobacteria</taxon>
        <taxon>Rhodobacterales</taxon>
        <taxon>Roseobacteraceae</taxon>
    </lineage>
</organism>
<feature type="transmembrane region" description="Helical" evidence="6">
    <location>
        <begin position="7"/>
        <end position="27"/>
    </location>
</feature>
<keyword evidence="5 6" id="KW-0472">Membrane</keyword>
<dbReference type="AlphaFoldDB" id="A0A1I4DP32"/>
<dbReference type="GO" id="GO:0055085">
    <property type="term" value="P:transmembrane transport"/>
    <property type="evidence" value="ECO:0007669"/>
    <property type="project" value="TreeGrafter"/>
</dbReference>
<evidence type="ECO:0000313" key="8">
    <source>
        <dbReference type="Proteomes" id="UP000198851"/>
    </source>
</evidence>
<evidence type="ECO:0000256" key="1">
    <source>
        <dbReference type="ARBA" id="ARBA00004141"/>
    </source>
</evidence>
<evidence type="ECO:0000256" key="3">
    <source>
        <dbReference type="ARBA" id="ARBA00022692"/>
    </source>
</evidence>
<dbReference type="EMBL" id="FOSZ01000003">
    <property type="protein sequence ID" value="SFK95418.1"/>
    <property type="molecule type" value="Genomic_DNA"/>
</dbReference>
<feature type="transmembrane region" description="Helical" evidence="6">
    <location>
        <begin position="33"/>
        <end position="50"/>
    </location>
</feature>
<comment type="similarity">
    <text evidence="2">Belongs to the autoinducer-2 exporter (AI-2E) (TC 2.A.86) family.</text>
</comment>
<evidence type="ECO:0000313" key="7">
    <source>
        <dbReference type="EMBL" id="SFK95418.1"/>
    </source>
</evidence>
<accession>A0A1I4DP32</accession>
<keyword evidence="3 6" id="KW-0812">Transmembrane</keyword>
<reference evidence="8" key="1">
    <citation type="submission" date="2016-10" db="EMBL/GenBank/DDBJ databases">
        <authorList>
            <person name="Varghese N."/>
            <person name="Submissions S."/>
        </authorList>
    </citation>
    <scope>NUCLEOTIDE SEQUENCE [LARGE SCALE GENOMIC DNA]</scope>
    <source>
        <strain evidence="8">DSM 28453</strain>
    </source>
</reference>
<keyword evidence="8" id="KW-1185">Reference proteome</keyword>
<feature type="transmembrane region" description="Helical" evidence="6">
    <location>
        <begin position="149"/>
        <end position="168"/>
    </location>
</feature>
<feature type="transmembrane region" description="Helical" evidence="6">
    <location>
        <begin position="210"/>
        <end position="237"/>
    </location>
</feature>
<dbReference type="Pfam" id="PF01594">
    <property type="entry name" value="AI-2E_transport"/>
    <property type="match status" value="1"/>
</dbReference>